<protein>
    <submittedName>
        <fullName evidence="2">Uncharacterized protein</fullName>
    </submittedName>
</protein>
<evidence type="ECO:0000313" key="2">
    <source>
        <dbReference type="EMBL" id="KXZ47896.1"/>
    </source>
</evidence>
<feature type="region of interest" description="Disordered" evidence="1">
    <location>
        <begin position="45"/>
        <end position="81"/>
    </location>
</feature>
<accession>A0A150GDI5</accession>
<feature type="compositionally biased region" description="Basic and acidic residues" evidence="1">
    <location>
        <begin position="96"/>
        <end position="107"/>
    </location>
</feature>
<dbReference type="EMBL" id="LSYV01000033">
    <property type="protein sequence ID" value="KXZ47896.1"/>
    <property type="molecule type" value="Genomic_DNA"/>
</dbReference>
<reference evidence="3" key="1">
    <citation type="journal article" date="2016" name="Nat. Commun.">
        <title>The Gonium pectorale genome demonstrates co-option of cell cycle regulation during the evolution of multicellularity.</title>
        <authorList>
            <person name="Hanschen E.R."/>
            <person name="Marriage T.N."/>
            <person name="Ferris P.J."/>
            <person name="Hamaji T."/>
            <person name="Toyoda A."/>
            <person name="Fujiyama A."/>
            <person name="Neme R."/>
            <person name="Noguchi H."/>
            <person name="Minakuchi Y."/>
            <person name="Suzuki M."/>
            <person name="Kawai-Toyooka H."/>
            <person name="Smith D.R."/>
            <person name="Sparks H."/>
            <person name="Anderson J."/>
            <person name="Bakaric R."/>
            <person name="Luria V."/>
            <person name="Karger A."/>
            <person name="Kirschner M.W."/>
            <person name="Durand P.M."/>
            <person name="Michod R.E."/>
            <person name="Nozaki H."/>
            <person name="Olson B.J."/>
        </authorList>
    </citation>
    <scope>NUCLEOTIDE SEQUENCE [LARGE SCALE GENOMIC DNA]</scope>
    <source>
        <strain evidence="3">NIES-2863</strain>
    </source>
</reference>
<organism evidence="2 3">
    <name type="scientific">Gonium pectorale</name>
    <name type="common">Green alga</name>
    <dbReference type="NCBI Taxonomy" id="33097"/>
    <lineage>
        <taxon>Eukaryota</taxon>
        <taxon>Viridiplantae</taxon>
        <taxon>Chlorophyta</taxon>
        <taxon>core chlorophytes</taxon>
        <taxon>Chlorophyceae</taxon>
        <taxon>CS clade</taxon>
        <taxon>Chlamydomonadales</taxon>
        <taxon>Volvocaceae</taxon>
        <taxon>Gonium</taxon>
    </lineage>
</organism>
<dbReference type="AlphaFoldDB" id="A0A150GDI5"/>
<name>A0A150GDI5_GONPE</name>
<feature type="compositionally biased region" description="Low complexity" evidence="1">
    <location>
        <begin position="139"/>
        <end position="164"/>
    </location>
</feature>
<gene>
    <name evidence="2" type="ORF">GPECTOR_32g509</name>
</gene>
<dbReference type="Proteomes" id="UP000075714">
    <property type="component" value="Unassembled WGS sequence"/>
</dbReference>
<comment type="caution">
    <text evidence="2">The sequence shown here is derived from an EMBL/GenBank/DDBJ whole genome shotgun (WGS) entry which is preliminary data.</text>
</comment>
<sequence>MSATGSPTAPLSAVHWERAPTTAFGFPVGQGNGGQRRTVMATLRSQAVPTSFEPAPLGSDYPPRAPQPAPAQKHAPQQDVLAQVVELLEQYRKSMRTELPARARESEGGGAQDKGADDGSTRAHKGTQCAPSELPPCPSSLSTSSQGPSAGAGGTSEAAAAATSRVKPPSEYRTPQGLQYQVSGAGPKPPRTLSEMDVHERGQALMANPAAASYLQQKPGMYYYPPGAACVRQLDGDFMSTDLMRDKAADVNVIPAEVAHALKLPVIPTSTRLSSSTDTGGKVLGELDTDGLSLVMLPGTPHETAVPLTLTLVSDIKPTLFNFLVGNEQAKLLGDGLDSYPQPMLHFRPNFVEHPNYKVTIPMMPSPRSAQSHAACHKCGPPPVTQARGADNDVAQANRFGGFGRAVKGAVSVMRHARTLS</sequence>
<evidence type="ECO:0000313" key="3">
    <source>
        <dbReference type="Proteomes" id="UP000075714"/>
    </source>
</evidence>
<proteinExistence type="predicted"/>
<keyword evidence="3" id="KW-1185">Reference proteome</keyword>
<feature type="region of interest" description="Disordered" evidence="1">
    <location>
        <begin position="96"/>
        <end position="192"/>
    </location>
</feature>
<dbReference type="OrthoDB" id="556207at2759"/>
<evidence type="ECO:0000256" key="1">
    <source>
        <dbReference type="SAM" id="MobiDB-lite"/>
    </source>
</evidence>